<reference evidence="2" key="1">
    <citation type="submission" date="2013-12" db="EMBL/GenBank/DDBJ databases">
        <authorList>
            <person name="Genoscope - CEA"/>
        </authorList>
    </citation>
    <scope>NUCLEOTIDE SEQUENCE</scope>
    <source>
        <strain evidence="2">CBS 1993</strain>
    </source>
</reference>
<proteinExistence type="predicted"/>
<dbReference type="HOGENOM" id="CLU_990669_0_0_1"/>
<feature type="region of interest" description="Disordered" evidence="1">
    <location>
        <begin position="62"/>
        <end position="93"/>
    </location>
</feature>
<dbReference type="RefSeq" id="XP_022460722.1">
    <property type="nucleotide sequence ID" value="XM_022601481.1"/>
</dbReference>
<dbReference type="EMBL" id="HG793129">
    <property type="protein sequence ID" value="CDK28732.1"/>
    <property type="molecule type" value="Genomic_DNA"/>
</dbReference>
<organism evidence="2 3">
    <name type="scientific">Kuraishia capsulata CBS 1993</name>
    <dbReference type="NCBI Taxonomy" id="1382522"/>
    <lineage>
        <taxon>Eukaryota</taxon>
        <taxon>Fungi</taxon>
        <taxon>Dikarya</taxon>
        <taxon>Ascomycota</taxon>
        <taxon>Saccharomycotina</taxon>
        <taxon>Pichiomycetes</taxon>
        <taxon>Pichiales</taxon>
        <taxon>Pichiaceae</taxon>
        <taxon>Kuraishia</taxon>
    </lineage>
</organism>
<dbReference type="AlphaFoldDB" id="W6MTX7"/>
<dbReference type="OrthoDB" id="3998216at2759"/>
<gene>
    <name evidence="2" type="ORF">KUCA_T00004716001</name>
</gene>
<feature type="compositionally biased region" description="Low complexity" evidence="1">
    <location>
        <begin position="78"/>
        <end position="89"/>
    </location>
</feature>
<evidence type="ECO:0000313" key="2">
    <source>
        <dbReference type="EMBL" id="CDK28732.1"/>
    </source>
</evidence>
<name>W6MTX7_9ASCO</name>
<accession>W6MTX7</accession>
<evidence type="ECO:0000256" key="1">
    <source>
        <dbReference type="SAM" id="MobiDB-lite"/>
    </source>
</evidence>
<feature type="compositionally biased region" description="Polar residues" evidence="1">
    <location>
        <begin position="66"/>
        <end position="77"/>
    </location>
</feature>
<keyword evidence="3" id="KW-1185">Reference proteome</keyword>
<protein>
    <submittedName>
        <fullName evidence="2">Uncharacterized protein</fullName>
    </submittedName>
</protein>
<reference evidence="2" key="2">
    <citation type="submission" date="2014-02" db="EMBL/GenBank/DDBJ databases">
        <title>Complete DNA sequence of /Kuraishia capsulata/ illustrates novel genomic features among budding yeasts (/Saccharomycotina/).</title>
        <authorList>
            <person name="Morales L."/>
            <person name="Noel B."/>
            <person name="Porcel B."/>
            <person name="Marcet-Houben M."/>
            <person name="Hullo M-F."/>
            <person name="Sacerdot C."/>
            <person name="Tekaia F."/>
            <person name="Leh-Louis V."/>
            <person name="Despons L."/>
            <person name="Khanna V."/>
            <person name="Aury J-M."/>
            <person name="Barbe V."/>
            <person name="Couloux A."/>
            <person name="Labadie K."/>
            <person name="Pelletier E."/>
            <person name="Souciet J-L."/>
            <person name="Boekhout T."/>
            <person name="Gabaldon T."/>
            <person name="Wincker P."/>
            <person name="Dujon B."/>
        </authorList>
    </citation>
    <scope>NUCLEOTIDE SEQUENCE</scope>
    <source>
        <strain evidence="2">CBS 1993</strain>
    </source>
</reference>
<evidence type="ECO:0000313" key="3">
    <source>
        <dbReference type="Proteomes" id="UP000019384"/>
    </source>
</evidence>
<dbReference type="GeneID" id="34522110"/>
<dbReference type="Proteomes" id="UP000019384">
    <property type="component" value="Unassembled WGS sequence"/>
</dbReference>
<sequence length="281" mass="32645">MFPQSFPTFCVRTPKMTRREVEERRCYRPNIHKPPDQALKLEIAQLFRRFTEMDDISVGERHIDDSQSVISSQGSLQSPTESSTTTTPPGLHKEVDGFRRVYEEGKLQGVSSEDIITMDEDICHFFEYLNDLLHTIEERSDLKENEDRKAIEGLIEKTRAMVLKLSLSRNLSNFHTKTNQEHSDMERTIMTKSLETFQKNLSMLQMSNEALHSKNIELMKRYRTLKDRKLRSLKLQNLQQKKELQQLRSQLGQQGTETNDSQNLLNTLGMLASHVLEDGKT</sequence>